<keyword evidence="4" id="KW-0788">Thiol protease</keyword>
<dbReference type="GO" id="GO:0042254">
    <property type="term" value="P:ribosome biogenesis"/>
    <property type="evidence" value="ECO:0007669"/>
    <property type="project" value="UniProtKB-KW"/>
</dbReference>
<name>A0A645J5I4_9ZZZZ</name>
<evidence type="ECO:0008006" key="6">
    <source>
        <dbReference type="Google" id="ProtNLM"/>
    </source>
</evidence>
<evidence type="ECO:0000256" key="3">
    <source>
        <dbReference type="ARBA" id="ARBA00022801"/>
    </source>
</evidence>
<protein>
    <recommendedName>
        <fullName evidence="6">Ribosomal-processing cysteine protease Prp</fullName>
    </recommendedName>
</protein>
<dbReference type="PANTHER" id="PTHR39178">
    <property type="entry name" value="HYPOTHETICAL RIBOSOME-ASSOCIATED PROTEIN"/>
    <property type="match status" value="1"/>
</dbReference>
<dbReference type="CDD" id="cd16332">
    <property type="entry name" value="Prp-like"/>
    <property type="match status" value="1"/>
</dbReference>
<dbReference type="EMBL" id="VSSQ01131049">
    <property type="protein sequence ID" value="MPN58400.1"/>
    <property type="molecule type" value="Genomic_DNA"/>
</dbReference>
<dbReference type="AlphaFoldDB" id="A0A645J5I4"/>
<dbReference type="GO" id="GO:0008234">
    <property type="term" value="F:cysteine-type peptidase activity"/>
    <property type="evidence" value="ECO:0007669"/>
    <property type="project" value="UniProtKB-KW"/>
</dbReference>
<dbReference type="InterPro" id="IPR007422">
    <property type="entry name" value="Peptidase_Prp"/>
</dbReference>
<evidence type="ECO:0000256" key="1">
    <source>
        <dbReference type="ARBA" id="ARBA00022517"/>
    </source>
</evidence>
<comment type="caution">
    <text evidence="5">The sequence shown here is derived from an EMBL/GenBank/DDBJ whole genome shotgun (WGS) entry which is preliminary data.</text>
</comment>
<keyword evidence="1" id="KW-0690">Ribosome biogenesis</keyword>
<sequence length="110" mass="11688">MVTVTLVRGGGVMRGFRVKGHAGFAASGTDIVCAAVSSAAYLTANTVTDVLGIDAKPTVSDSRMELMLTKPQAELAQTTLQGFALHMRELAKTFPQNIRVIYGGVHHDEN</sequence>
<gene>
    <name evidence="5" type="ORF">SDC9_206105</name>
</gene>
<dbReference type="GO" id="GO:0006508">
    <property type="term" value="P:proteolysis"/>
    <property type="evidence" value="ECO:0007669"/>
    <property type="project" value="UniProtKB-KW"/>
</dbReference>
<keyword evidence="2" id="KW-0645">Protease</keyword>
<keyword evidence="3" id="KW-0378">Hydrolase</keyword>
<dbReference type="Gene3D" id="3.30.70.1490">
    <property type="entry name" value="Cysteine protease Prp"/>
    <property type="match status" value="1"/>
</dbReference>
<accession>A0A645J5I4</accession>
<dbReference type="InterPro" id="IPR036764">
    <property type="entry name" value="Peptidase_Prp_sf"/>
</dbReference>
<evidence type="ECO:0000256" key="2">
    <source>
        <dbReference type="ARBA" id="ARBA00022670"/>
    </source>
</evidence>
<dbReference type="PANTHER" id="PTHR39178:SF1">
    <property type="entry name" value="RIBOSOMAL-PROCESSING CYSTEINE PROTEASE PRP"/>
    <property type="match status" value="1"/>
</dbReference>
<evidence type="ECO:0000256" key="4">
    <source>
        <dbReference type="ARBA" id="ARBA00022807"/>
    </source>
</evidence>
<dbReference type="SUPFAM" id="SSF118010">
    <property type="entry name" value="TM1457-like"/>
    <property type="match status" value="1"/>
</dbReference>
<dbReference type="Pfam" id="PF04327">
    <property type="entry name" value="Peptidase_Prp"/>
    <property type="match status" value="1"/>
</dbReference>
<proteinExistence type="predicted"/>
<evidence type="ECO:0000313" key="5">
    <source>
        <dbReference type="EMBL" id="MPN58400.1"/>
    </source>
</evidence>
<reference evidence="5" key="1">
    <citation type="submission" date="2019-08" db="EMBL/GenBank/DDBJ databases">
        <authorList>
            <person name="Kucharzyk K."/>
            <person name="Murdoch R.W."/>
            <person name="Higgins S."/>
            <person name="Loffler F."/>
        </authorList>
    </citation>
    <scope>NUCLEOTIDE SEQUENCE</scope>
</reference>
<organism evidence="5">
    <name type="scientific">bioreactor metagenome</name>
    <dbReference type="NCBI Taxonomy" id="1076179"/>
    <lineage>
        <taxon>unclassified sequences</taxon>
        <taxon>metagenomes</taxon>
        <taxon>ecological metagenomes</taxon>
    </lineage>
</organism>